<reference evidence="1" key="1">
    <citation type="submission" date="2014-11" db="EMBL/GenBank/DDBJ databases">
        <authorList>
            <person name="Amaro Gonzalez C."/>
        </authorList>
    </citation>
    <scope>NUCLEOTIDE SEQUENCE</scope>
</reference>
<accession>A0A0E9RIQ3</accession>
<evidence type="ECO:0000313" key="1">
    <source>
        <dbReference type="EMBL" id="JAH28692.1"/>
    </source>
</evidence>
<sequence>MQRVRQALASSKLNSAGIYRRSKKIKGIIMNDVSNTYSHGITVVLLRT</sequence>
<organism evidence="1">
    <name type="scientific">Anguilla anguilla</name>
    <name type="common">European freshwater eel</name>
    <name type="synonym">Muraena anguilla</name>
    <dbReference type="NCBI Taxonomy" id="7936"/>
    <lineage>
        <taxon>Eukaryota</taxon>
        <taxon>Metazoa</taxon>
        <taxon>Chordata</taxon>
        <taxon>Craniata</taxon>
        <taxon>Vertebrata</taxon>
        <taxon>Euteleostomi</taxon>
        <taxon>Actinopterygii</taxon>
        <taxon>Neopterygii</taxon>
        <taxon>Teleostei</taxon>
        <taxon>Anguilliformes</taxon>
        <taxon>Anguillidae</taxon>
        <taxon>Anguilla</taxon>
    </lineage>
</organism>
<dbReference type="EMBL" id="GBXM01079885">
    <property type="protein sequence ID" value="JAH28692.1"/>
    <property type="molecule type" value="Transcribed_RNA"/>
</dbReference>
<proteinExistence type="predicted"/>
<protein>
    <submittedName>
        <fullName evidence="1">Uncharacterized protein</fullName>
    </submittedName>
</protein>
<name>A0A0E9RIQ3_ANGAN</name>
<dbReference type="AlphaFoldDB" id="A0A0E9RIQ3"/>
<reference evidence="1" key="2">
    <citation type="journal article" date="2015" name="Fish Shellfish Immunol.">
        <title>Early steps in the European eel (Anguilla anguilla)-Vibrio vulnificus interaction in the gills: Role of the RtxA13 toxin.</title>
        <authorList>
            <person name="Callol A."/>
            <person name="Pajuelo D."/>
            <person name="Ebbesson L."/>
            <person name="Teles M."/>
            <person name="MacKenzie S."/>
            <person name="Amaro C."/>
        </authorList>
    </citation>
    <scope>NUCLEOTIDE SEQUENCE</scope>
</reference>